<dbReference type="STRING" id="679926.Mpet_1956"/>
<gene>
    <name evidence="1" type="ordered locus">Mpet_1956</name>
</gene>
<organism evidence="1 2">
    <name type="scientific">Methanolacinia petrolearia (strain DSM 11571 / OCM 486 / SEBR 4847)</name>
    <name type="common">Methanoplanus petrolearius</name>
    <dbReference type="NCBI Taxonomy" id="679926"/>
    <lineage>
        <taxon>Archaea</taxon>
        <taxon>Methanobacteriati</taxon>
        <taxon>Methanobacteriota</taxon>
        <taxon>Stenosarchaea group</taxon>
        <taxon>Methanomicrobia</taxon>
        <taxon>Methanomicrobiales</taxon>
        <taxon>Methanomicrobiaceae</taxon>
        <taxon>Methanolacinia</taxon>
    </lineage>
</organism>
<sequence>MIHGWIMFSRKIQNHLNVNYILMATDDETITISHETRMKLARLRKVGQSYDSLISTMADQVMETSEYGEGWDVEKIDSNMKKIRETSTFTPLKAIPRR</sequence>
<name>E1RJ37_METP4</name>
<dbReference type="AlphaFoldDB" id="E1RJ37"/>
<evidence type="ECO:0000313" key="2">
    <source>
        <dbReference type="Proteomes" id="UP000006565"/>
    </source>
</evidence>
<keyword evidence="2" id="KW-1185">Reference proteome</keyword>
<proteinExistence type="predicted"/>
<dbReference type="eggNOG" id="arCOG13749">
    <property type="taxonomic scope" value="Archaea"/>
</dbReference>
<reference evidence="1 2" key="1">
    <citation type="journal article" date="2010" name="Stand. Genomic Sci.">
        <title>Complete genome sequence of Methanoplanus petrolearius type strain (SEBR 4847).</title>
        <authorList>
            <person name="Brambilla E."/>
            <person name="Djao O.D."/>
            <person name="Daligault H."/>
            <person name="Lapidus A."/>
            <person name="Lucas S."/>
            <person name="Hammon N."/>
            <person name="Nolan M."/>
            <person name="Tice H."/>
            <person name="Cheng J.F."/>
            <person name="Han C."/>
            <person name="Tapia R."/>
            <person name="Goodwin L."/>
            <person name="Pitluck S."/>
            <person name="Liolios K."/>
            <person name="Ivanova N."/>
            <person name="Mavromatis K."/>
            <person name="Mikhailova N."/>
            <person name="Pati A."/>
            <person name="Chen A."/>
            <person name="Palaniappan K."/>
            <person name="Land M."/>
            <person name="Hauser L."/>
            <person name="Chang Y.J."/>
            <person name="Jeffries C.D."/>
            <person name="Rohde M."/>
            <person name="Spring S."/>
            <person name="Sikorski J."/>
            <person name="Goker M."/>
            <person name="Woyke T."/>
            <person name="Bristow J."/>
            <person name="Eisen J.A."/>
            <person name="Markowitz V."/>
            <person name="Hugenholtz P."/>
            <person name="Kyrpides N.C."/>
            <person name="Klenk H.P."/>
        </authorList>
    </citation>
    <scope>NUCLEOTIDE SEQUENCE [LARGE SCALE GENOMIC DNA]</scope>
    <source>
        <strain evidence="2">DSM 11571 / OCM 486 / SEBR 4847</strain>
    </source>
</reference>
<evidence type="ECO:0000313" key="1">
    <source>
        <dbReference type="EMBL" id="ADN36707.1"/>
    </source>
</evidence>
<dbReference type="EMBL" id="CP002117">
    <property type="protein sequence ID" value="ADN36707.1"/>
    <property type="molecule type" value="Genomic_DNA"/>
</dbReference>
<dbReference type="KEGG" id="mpi:Mpet_1956"/>
<protein>
    <submittedName>
        <fullName evidence="1">Uncharacterized protein</fullName>
    </submittedName>
</protein>
<dbReference type="HOGENOM" id="CLU_2327305_0_0_2"/>
<dbReference type="Proteomes" id="UP000006565">
    <property type="component" value="Chromosome"/>
</dbReference>
<accession>E1RJ37</accession>